<reference evidence="3 4" key="1">
    <citation type="submission" date="2020-06" db="EMBL/GenBank/DDBJ databases">
        <title>Rheinheimera sp. nov., a marine bacterium isolated from coastal.</title>
        <authorList>
            <person name="Yu Q."/>
            <person name="Qi Y."/>
            <person name="Pu J."/>
        </authorList>
    </citation>
    <scope>NUCLEOTIDE SEQUENCE [LARGE SCALE GENOMIC DNA]</scope>
    <source>
        <strain evidence="3 4">YQF-2</strain>
    </source>
</reference>
<dbReference type="GO" id="GO:0004497">
    <property type="term" value="F:monooxygenase activity"/>
    <property type="evidence" value="ECO:0007669"/>
    <property type="project" value="InterPro"/>
</dbReference>
<keyword evidence="4" id="KW-1185">Reference proteome</keyword>
<name>A0A7Y5ANQ7_9GAMM</name>
<feature type="active site" evidence="1">
    <location>
        <position position="79"/>
    </location>
</feature>
<comment type="caution">
    <text evidence="3">The sequence shown here is derived from an EMBL/GenBank/DDBJ whole genome shotgun (WGS) entry which is preliminary data.</text>
</comment>
<accession>A0A7Y5ANQ7</accession>
<sequence>MHQNGIRHIVIAGGGSAGWMVASALAKVFKDKIRLTLVESTDIGTVGVGEATIPPIQSFNQLLGIDERYFIQQTDATIKLGIEFAGWGQTSSQYMHAFGDVGSNVGLTHFINYWLRQSPQNASDYWRYSLNFLAAKANKFSPAKTLPGTTIPGLSYAYHFDASAYARLLRDYAVKLGVHSIDAKISRVNICPSSGNIRDLILDDNQVVAADFFIDCSGFRGLLIEEALNTGYESWQHWLPADSAIAIQTRQGNTTQPYTRSIAHATGWQWHIPLQSRTGNGMVYSSAFMQQEQALDTLLQHLPEGERSDPKFLRFTTGRRKKQWHKNCLALGLASGFLEPLESTSLHLIQSGIGRFLKLFPQNPADSCLADEFNRQADLEIEAIRDFIILHYHLNQRSEPFWKRCREMAVPDSLTERIALFADSGRVFRRSDELFSEMGWYQVLLGQGIMPHSYSPLANTLPEAECSDFMSNISAVFSGYVSQLPTQESYLHGISAKKNQ</sequence>
<dbReference type="InterPro" id="IPR033856">
    <property type="entry name" value="Trp_halogen"/>
</dbReference>
<dbReference type="InterPro" id="IPR050816">
    <property type="entry name" value="Flavin-dep_Halogenase_NPB"/>
</dbReference>
<dbReference type="Gene3D" id="3.50.50.60">
    <property type="entry name" value="FAD/NAD(P)-binding domain"/>
    <property type="match status" value="1"/>
</dbReference>
<dbReference type="PIRSF" id="PIRSF011396">
    <property type="entry name" value="Trp_halogenase"/>
    <property type="match status" value="1"/>
</dbReference>
<evidence type="ECO:0000313" key="4">
    <source>
        <dbReference type="Proteomes" id="UP000523161"/>
    </source>
</evidence>
<dbReference type="PANTHER" id="PTHR43747">
    <property type="entry name" value="FAD-BINDING PROTEIN"/>
    <property type="match status" value="1"/>
</dbReference>
<feature type="binding site" evidence="2">
    <location>
        <position position="342"/>
    </location>
    <ligand>
        <name>L-tryptophan</name>
        <dbReference type="ChEBI" id="CHEBI:57912"/>
    </ligand>
</feature>
<feature type="binding site" evidence="2">
    <location>
        <begin position="14"/>
        <end position="17"/>
    </location>
    <ligand>
        <name>FAD</name>
        <dbReference type="ChEBI" id="CHEBI:57692"/>
    </ligand>
</feature>
<gene>
    <name evidence="3" type="ORF">HRH59_03965</name>
</gene>
<feature type="binding site" evidence="2">
    <location>
        <position position="79"/>
    </location>
    <ligand>
        <name>7-chloro-L-tryptophan</name>
        <dbReference type="ChEBI" id="CHEBI:58713"/>
    </ligand>
</feature>
<keyword evidence="2" id="KW-0274">FAD</keyword>
<keyword evidence="2" id="KW-0285">Flavoprotein</keyword>
<proteinExistence type="predicted"/>
<dbReference type="SUPFAM" id="SSF51905">
    <property type="entry name" value="FAD/NAD(P)-binding domain"/>
    <property type="match status" value="1"/>
</dbReference>
<dbReference type="EMBL" id="JABSOD010000003">
    <property type="protein sequence ID" value="NRQ41726.1"/>
    <property type="molecule type" value="Genomic_DNA"/>
</dbReference>
<dbReference type="PANTHER" id="PTHR43747:SF4">
    <property type="entry name" value="FLAVIN-DEPENDENT TRYPTOPHAN HALOGENASE"/>
    <property type="match status" value="1"/>
</dbReference>
<dbReference type="AlphaFoldDB" id="A0A7Y5ANQ7"/>
<protein>
    <submittedName>
        <fullName evidence="3">Tryptophan 7-halogenase</fullName>
    </submittedName>
</protein>
<dbReference type="Proteomes" id="UP000523161">
    <property type="component" value="Unassembled WGS sequence"/>
</dbReference>
<evidence type="ECO:0000313" key="3">
    <source>
        <dbReference type="EMBL" id="NRQ41726.1"/>
    </source>
</evidence>
<dbReference type="RefSeq" id="WP_173499976.1">
    <property type="nucleotide sequence ID" value="NZ_JABSOD010000003.1"/>
</dbReference>
<dbReference type="Pfam" id="PF04820">
    <property type="entry name" value="Trp_halogenase"/>
    <property type="match status" value="1"/>
</dbReference>
<dbReference type="GO" id="GO:0000166">
    <property type="term" value="F:nucleotide binding"/>
    <property type="evidence" value="ECO:0007669"/>
    <property type="project" value="UniProtKB-KW"/>
</dbReference>
<feature type="binding site" evidence="2">
    <location>
        <position position="333"/>
    </location>
    <ligand>
        <name>FAD</name>
        <dbReference type="ChEBI" id="CHEBI:57692"/>
    </ligand>
</feature>
<organism evidence="3 4">
    <name type="scientific">Rheinheimera lutimaris</name>
    <dbReference type="NCBI Taxonomy" id="2740584"/>
    <lineage>
        <taxon>Bacteria</taxon>
        <taxon>Pseudomonadati</taxon>
        <taxon>Pseudomonadota</taxon>
        <taxon>Gammaproteobacteria</taxon>
        <taxon>Chromatiales</taxon>
        <taxon>Chromatiaceae</taxon>
        <taxon>Rheinheimera</taxon>
    </lineage>
</organism>
<dbReference type="InterPro" id="IPR006905">
    <property type="entry name" value="Flavin_halogenase"/>
</dbReference>
<evidence type="ECO:0000256" key="2">
    <source>
        <dbReference type="PIRSR" id="PIRSR011396-2"/>
    </source>
</evidence>
<evidence type="ECO:0000256" key="1">
    <source>
        <dbReference type="PIRSR" id="PIRSR011396-1"/>
    </source>
</evidence>
<keyword evidence="2" id="KW-0547">Nucleotide-binding</keyword>
<dbReference type="InterPro" id="IPR036188">
    <property type="entry name" value="FAD/NAD-bd_sf"/>
</dbReference>